<gene>
    <name evidence="3" type="ORF">BS47DRAFT_1305075</name>
</gene>
<organism evidence="3 4">
    <name type="scientific">Hydnum rufescens UP504</name>
    <dbReference type="NCBI Taxonomy" id="1448309"/>
    <lineage>
        <taxon>Eukaryota</taxon>
        <taxon>Fungi</taxon>
        <taxon>Dikarya</taxon>
        <taxon>Basidiomycota</taxon>
        <taxon>Agaricomycotina</taxon>
        <taxon>Agaricomycetes</taxon>
        <taxon>Cantharellales</taxon>
        <taxon>Hydnaceae</taxon>
        <taxon>Hydnum</taxon>
    </lineage>
</organism>
<feature type="domain" description="DUF6570" evidence="2">
    <location>
        <begin position="1"/>
        <end position="122"/>
    </location>
</feature>
<feature type="region of interest" description="Disordered" evidence="1">
    <location>
        <begin position="134"/>
        <end position="159"/>
    </location>
</feature>
<dbReference type="AlphaFoldDB" id="A0A9P6AIS4"/>
<reference evidence="3" key="1">
    <citation type="journal article" date="2020" name="Nat. Commun.">
        <title>Large-scale genome sequencing of mycorrhizal fungi provides insights into the early evolution of symbiotic traits.</title>
        <authorList>
            <person name="Miyauchi S."/>
            <person name="Kiss E."/>
            <person name="Kuo A."/>
            <person name="Drula E."/>
            <person name="Kohler A."/>
            <person name="Sanchez-Garcia M."/>
            <person name="Morin E."/>
            <person name="Andreopoulos B."/>
            <person name="Barry K.W."/>
            <person name="Bonito G."/>
            <person name="Buee M."/>
            <person name="Carver A."/>
            <person name="Chen C."/>
            <person name="Cichocki N."/>
            <person name="Clum A."/>
            <person name="Culley D."/>
            <person name="Crous P.W."/>
            <person name="Fauchery L."/>
            <person name="Girlanda M."/>
            <person name="Hayes R.D."/>
            <person name="Keri Z."/>
            <person name="LaButti K."/>
            <person name="Lipzen A."/>
            <person name="Lombard V."/>
            <person name="Magnuson J."/>
            <person name="Maillard F."/>
            <person name="Murat C."/>
            <person name="Nolan M."/>
            <person name="Ohm R.A."/>
            <person name="Pangilinan J."/>
            <person name="Pereira M.F."/>
            <person name="Perotto S."/>
            <person name="Peter M."/>
            <person name="Pfister S."/>
            <person name="Riley R."/>
            <person name="Sitrit Y."/>
            <person name="Stielow J.B."/>
            <person name="Szollosi G."/>
            <person name="Zifcakova L."/>
            <person name="Stursova M."/>
            <person name="Spatafora J.W."/>
            <person name="Tedersoo L."/>
            <person name="Vaario L.M."/>
            <person name="Yamada A."/>
            <person name="Yan M."/>
            <person name="Wang P."/>
            <person name="Xu J."/>
            <person name="Bruns T."/>
            <person name="Baldrian P."/>
            <person name="Vilgalys R."/>
            <person name="Dunand C."/>
            <person name="Henrissat B."/>
            <person name="Grigoriev I.V."/>
            <person name="Hibbett D."/>
            <person name="Nagy L.G."/>
            <person name="Martin F.M."/>
        </authorList>
    </citation>
    <scope>NUCLEOTIDE SEQUENCE</scope>
    <source>
        <strain evidence="3">UP504</strain>
    </source>
</reference>
<comment type="caution">
    <text evidence="3">The sequence shown here is derived from an EMBL/GenBank/DDBJ whole genome shotgun (WGS) entry which is preliminary data.</text>
</comment>
<evidence type="ECO:0000259" key="2">
    <source>
        <dbReference type="Pfam" id="PF20209"/>
    </source>
</evidence>
<dbReference type="EMBL" id="MU129105">
    <property type="protein sequence ID" value="KAF9506622.1"/>
    <property type="molecule type" value="Genomic_DNA"/>
</dbReference>
<sequence length="235" mass="25947">MISRHHAKCFIIHLKEDKDVADKAGNGIPSGPCLATTQQGMKGHVIVFPQEPEKLTRSLPPPMEEVITPMCVIFVGSAPPTKEWMEKHARPLIVQHEKVRAALVWLKTNNPLYSDIIINHAVVDSLPTHSIAPVNIDTHAPSPAEDAQGSQYDGVPSSTQNEESILQNVVVSNIDMHDISSNQMHAAAMQHLKKGGGYIEMQHSEKPVNEYDDENLFPLLYPTLFPYGTGGFHSH</sequence>
<evidence type="ECO:0000256" key="1">
    <source>
        <dbReference type="SAM" id="MobiDB-lite"/>
    </source>
</evidence>
<dbReference type="Pfam" id="PF20209">
    <property type="entry name" value="DUF6570"/>
    <property type="match status" value="1"/>
</dbReference>
<evidence type="ECO:0000313" key="4">
    <source>
        <dbReference type="Proteomes" id="UP000886523"/>
    </source>
</evidence>
<protein>
    <recommendedName>
        <fullName evidence="2">DUF6570 domain-containing protein</fullName>
    </recommendedName>
</protein>
<evidence type="ECO:0000313" key="3">
    <source>
        <dbReference type="EMBL" id="KAF9506622.1"/>
    </source>
</evidence>
<feature type="compositionally biased region" description="Polar residues" evidence="1">
    <location>
        <begin position="148"/>
        <end position="159"/>
    </location>
</feature>
<accession>A0A9P6AIS4</accession>
<keyword evidence="4" id="KW-1185">Reference proteome</keyword>
<dbReference type="OrthoDB" id="3235800at2759"/>
<name>A0A9P6AIS4_9AGAM</name>
<dbReference type="InterPro" id="IPR046700">
    <property type="entry name" value="DUF6570"/>
</dbReference>
<proteinExistence type="predicted"/>
<dbReference type="Proteomes" id="UP000886523">
    <property type="component" value="Unassembled WGS sequence"/>
</dbReference>